<dbReference type="SUPFAM" id="SSF53335">
    <property type="entry name" value="S-adenosyl-L-methionine-dependent methyltransferases"/>
    <property type="match status" value="1"/>
</dbReference>
<dbReference type="GO" id="GO:0008168">
    <property type="term" value="F:methyltransferase activity"/>
    <property type="evidence" value="ECO:0007669"/>
    <property type="project" value="UniProtKB-KW"/>
</dbReference>
<dbReference type="SMART" id="SM00823">
    <property type="entry name" value="PKS_PP"/>
    <property type="match status" value="2"/>
</dbReference>
<dbReference type="Proteomes" id="UP000184546">
    <property type="component" value="Unassembled WGS sequence"/>
</dbReference>
<keyword evidence="2" id="KW-0597">Phosphoprotein</keyword>
<dbReference type="PROSITE" id="PS00606">
    <property type="entry name" value="KS3_1"/>
    <property type="match status" value="1"/>
</dbReference>
<dbReference type="InterPro" id="IPR049900">
    <property type="entry name" value="PKS_mFAS_DH"/>
</dbReference>
<dbReference type="Gene3D" id="3.40.47.10">
    <property type="match status" value="1"/>
</dbReference>
<dbReference type="CDD" id="cd00833">
    <property type="entry name" value="PKS"/>
    <property type="match status" value="1"/>
</dbReference>
<dbReference type="InterPro" id="IPR057326">
    <property type="entry name" value="KR_dom"/>
</dbReference>
<dbReference type="InterPro" id="IPR010071">
    <property type="entry name" value="AA_adenyl_dom"/>
</dbReference>
<dbReference type="InterPro" id="IPR049552">
    <property type="entry name" value="PKS_DH_N"/>
</dbReference>
<evidence type="ECO:0000256" key="4">
    <source>
        <dbReference type="ARBA" id="ARBA00022603"/>
    </source>
</evidence>
<dbReference type="InterPro" id="IPR020807">
    <property type="entry name" value="PKS_DH"/>
</dbReference>
<dbReference type="Gene3D" id="1.10.1200.10">
    <property type="entry name" value="ACP-like"/>
    <property type="match status" value="2"/>
</dbReference>
<keyword evidence="7" id="KW-0511">Multifunctional enzyme</keyword>
<evidence type="ECO:0000256" key="10">
    <source>
        <dbReference type="SAM" id="MobiDB-lite"/>
    </source>
</evidence>
<dbReference type="Pfam" id="PF08242">
    <property type="entry name" value="Methyltransf_12"/>
    <property type="match status" value="1"/>
</dbReference>
<sequence>MSNPVPEPIAIVGSSCRFPGSASSPSKLWDLLRQPRDVRRELNAQNLNLQRFYHPSGDTHGSTDVKGQGYLLAEDSRLFDPAFFGISPFEADTIDPQQRILLEAVYETFESAGYTLSQMRGSQTSVHVGVMTDDYHDIQVRDLESIPQYTSTGTSRSILANRISYVFDLHGPSVTVDTACSSSLVALHQAVQSLQLGEVNCAVVGGVNLIFDAVMYVAESKLHMLSPDSQSRMWDKTANGYARGEGAAAILLKPLSQAIRDNDHIEGLIRGSGINSDGQSQGITMPTSAAQAALIRSTYERAGLDPIRDRCQYFECHGTGTAAGDPVEAQAISEALLGEDASTGEKIGDENSPLYVGSIKTVTGHLEGCAGLAGVLKALVSIKHRTIPPNMLFNELNPKIEPYYGPMQIATAPVPWPKLAPGVPLRVSVNSFGFGGTNAHVILDSYETPEQEPIEPVVEGSAPLGPIVLSAHSGASLLGNAEGLLQYLQENPSVDLSDLSYVLQTRRTAHRARAFFSSSSHQGLVSGLQKFINDNKKVAKKETIGIRHQAINPSETPGILGVFTGQGAQWPGMGRMLLDHSPLFREVLDRCDAVLQALPDRPEWLLVDELRKDADTSRVGEAAISQPVCTAIQLGLLEVLFASGIDFDAVVGHSSGEIAAVYACGIISLDAAMQIAFYRGKYAGLAHGANGERGAMMAVGISYSEAQRFCRQPEYQGRISVAASNGVQSVTLSGDSDAIQQAKEHFDRENVFARQLKVDTAYHSHHMQRCAGPYLQSLEACDIQVRRPRDGCFWNSSVRGDTELLRGDLQSLKGPYWVQNMVQTVLFSQAVRSSIWHGGPFDLAIEVGPHPALKGPTEQTLESAFGTAPSYTGVLKRGASDVEALSDAIGFIWAHLGPQFVSFAGLRRALVPEGSRRAPRLLKDLPSYSWDHDRVYWRESRISARFRKGNDVFHELLGRRTPDDTDRELRWRNVLKLSELPWVKGHEIMGEPLLPGASYVALAFQAGQAIAAGKAVQLMEVQDVEIRRPIVVPDSREGQDTIFTVRLLESGDPKVIEGHFSYCYCSDPSTGAMVHTCEGRLIIHLGETEGDELPPSAPSPPNLLLVDSEEGYEVLAQAGLNYTGIFHRLQDVERRLDFAKAKAEWSAEELRGGYVVHPALLDVSFQNLFHARADPSAGKLPTSVLPVHIRRVAVNPRVTLGAEAGTIRTVTQSFITARNGLSLSGDIHIYDGVTGEAALQVEALSVKPIAPPTAEQDRRLFFDTVFMADPSLSLLEPLRDPGDVERDTALVADIDRAVLYYVQRVLEQVDPSEVAGLSWYFQRMLDCFEHWVQVVREDSHPLAQSSWLDDRIEVIEEIFNRWPGQIDIEIVRAVGENLMDVLHGKTQMLEVLMKDDRFGRMYYEGCGFAVVNAGMRNVLQQISNKYPQANYLEIGAGTGSTSHAILQSIGKSFDTYTYTDISTGFFENAAKRFSEFASKMVFKTLDVEKDVVPQGYALHSYDVVVASNVLHATGSMEVTLAHARSLLKPGGFLLLVEITGIEIMRIGFCMAGLPGWWLGAKEGRRFHPGMTTEDWDRTLQDTGYSGVDLVYHDLPDANKHCMSFMVSQAVDETVLKLREPLGYINSVPQTDSLLVIGGHTLPVSKLTTAIQRQVGPSWRSRVVVARDLEAVDFSRLSSRMDVVCLQELDAPLFAAPISQKKLKALQAIFLRARNVLWVTKSRRSENPYQNMFLGMSRAICKELPQVSIQSLDVESITNTSLSARTVLEGFVRMKILSAVDEQTPLLWTREQELVIDGNETLIARLRPNQELNDRYNARYRTVTKAAPGSDATIRLVQQGDKLALIEADNRGLADDAEDVRVKAAFSLTVPGGDKQETLYLTVGHQVDVGTPVLAISHVDASVVSVPQTDVIPIDETACDAIVLERLGDQIFADALLSAVPAGQSVIFYRPRRGLAAVIAATAEQRAIEVFFVCSSTTDAEVPSDWIRIHPHSSPRVIPSLVPRQDSIFVNCSGCTDYLGSSIQSALSSPWAVSKLDSGVFQKGLDLLRADGSLAAGYAALQDRLFALNAELPVSGEITILNVDQLARVDASILQITHITSWTETTDSLSLVVQPPDLTTLFDPAKTYLMVGMAGGLGLSICEWALKHGVKHMVITSRNPNIHPRWLADARHKGASVHVESMDVTDRASVQSTVRQIRNTLPPIAGVCNAAMVLTDRMFVNMDADAVNRVLKPKVDGSKHLDEVFADTPLDFFVLLSSCGATIGTQGQSNYHAANMFMSALAAQRRERGLAASVVHIGFVTDVGYTTRQERAIWEIFARLQFKFISEMDVHHAFAEAIISGRPDSHRPCEVGVGMDPLTEPLPAGHKPAWTSDPRFSHYLPSTNVRNEVVARSGQDDLKERFREVSSEAEAVELAQEAFSAKLETMMQLPAGSVSVQVSLIELGIDSLVAVEIRTWFLRELGADIPVLKILGGDSIAQLCTNAAKQLLAQQLEQTAFSKAEEVETESTTVDESQDSSQTPSEAPETAETSSLGAADQDLSSASSSPSVVDPTDEKDGHEAGVNVGQDPLPDVRRDADDDDYGQGIIESERLSSGQSRIYILSQFLNNPTAYNLMFQFEIDGHLDMERLRNALALTMQHHESLRTCYFVREEDNQPMQGVLVSPIVRFRHVADATADDIAAEATLAKTRVWDLARGETMEMAVLSTSAQSHTIILSYHHIIMDTTGWRFFIQDLSAAYRMEPLQHTSKTYLEYTRRQFEHQQTGQFQAQLQYWKNEYSSVPPVLPLLPMSKTKTRPSTQDFRTTYEWQEIGPEVAQALKAACQKLRITAFHFHLAVFQVVLSQLAGTDDLCIGVADANRLDDDFADTVGFFMNMLPVRFRVSPDARFAQIAQTTARKVLGAVQNSAVPLDMILDDLHVARSSAHTPLFQVAVNYRLGVVKKIPFAGHFLTMADVQEAKNPYDLSFAIIEYGADGFVLEMACQESLYDAAATRTILDTYVRVLKDVVAMTHTPVADVPIHAPDAVLAALELGQGPRVDFHWPGTLSQKVQLAQKAHREQVAIRDGSQALTYAQLAERVNAIAAALKAAGQTADSRVAVLCQPSVDFTASMLAILHIGAVYIPLDVSLPPARHTAIVASARPSVVLCHEATLERAAQLGVGKENLALQAINVDEIEAAFKKTIPCTAQPQSPAVLLYTSGSTGKPKGVVLSQSNFVNHIALKIEALGLRPGCETVLQQSSLGFDMSLIQTFCALCTGGTLVIVPYESRRDALHITRLMHQHQVTMTIATPSEYLTWLHYGRDSLAECAGWRWACMGGEAVHRSLLHEFQRLGLASLSYLNCYGPTEITAAATFHRISLETREEDEPESQSTVGKALPNYALRIVDAAGRPQPVGFRGEICIGGAGLAMGYWGSPEETTKRFVTDRASPSTRWYCTGDQGRLTADGTLVFQGRLEGSTQVKLRGLRIELEEVEGALLQAGASLFSTVVVTMRDDLLVAHATTVGDRTGEIEPAVIADLLTNLPLPQYMCPAQVVIVDELPRTSNGKIDRNALATAPLSSASRSCGDASQHGTAPKLSLRQGELRILWEKVLPPTRHALTAESDFFLEGGNSLRLIKLQHAIKEAMAVSISTRELYEASTLRQMTARIDLQREHQVIENEAIDWEAETAVPKSLVTAARNASKHSAVRMNDDQAIEVLLTGATGFLGGCILNELLQDPQIHKVHCVAVLPDEQRHLPAHDKIVAYTGSLSSSTLGLNPSECLALQEAIDVVIHAGANGHCLNNYSSVRQANVHSTQFLASLCAPAAVPLLYISSNRVPLLAANNTAPVPGPVAAEPPTNGSEGYTASKWASEQFLQRASALTAMPVEIHRPCVVIGDQAPTSDALNAILRYSLQMKAIPRFANVEGYFDFKRVEEVACELTAAAVQMSRHRGAGPQGEDSPQQQQQQQVRFRHHSSGNKVAFPAMVEHMRTLYGEEFAEVEFMEWIARALEEGMDPLISIYLESLVEKGEMLRFPYMGETLAV</sequence>
<feature type="region of interest" description="Disordered" evidence="10">
    <location>
        <begin position="2498"/>
        <end position="2580"/>
    </location>
</feature>
<dbReference type="Gene3D" id="3.40.50.150">
    <property type="entry name" value="Vaccinia Virus protein VP39"/>
    <property type="match status" value="1"/>
</dbReference>
<protein>
    <recommendedName>
        <fullName evidence="16">Carrier domain-containing protein</fullName>
    </recommendedName>
</protein>
<dbReference type="Pfam" id="PF00550">
    <property type="entry name" value="PP-binding"/>
    <property type="match status" value="2"/>
</dbReference>
<dbReference type="InterPro" id="IPR049551">
    <property type="entry name" value="PKS_DH_C"/>
</dbReference>
<dbReference type="SMART" id="SM00825">
    <property type="entry name" value="PKS_KS"/>
    <property type="match status" value="1"/>
</dbReference>
<dbReference type="SMART" id="SM00827">
    <property type="entry name" value="PKS_AT"/>
    <property type="match status" value="1"/>
</dbReference>
<dbReference type="Pfam" id="PF02801">
    <property type="entry name" value="Ketoacyl-synt_C"/>
    <property type="match status" value="1"/>
</dbReference>
<dbReference type="NCBIfam" id="TIGR01733">
    <property type="entry name" value="AA-adenyl-dom"/>
    <property type="match status" value="1"/>
</dbReference>
<dbReference type="GO" id="GO:0031177">
    <property type="term" value="F:phosphopantetheine binding"/>
    <property type="evidence" value="ECO:0007669"/>
    <property type="project" value="InterPro"/>
</dbReference>
<dbReference type="VEuPathDB" id="FungiDB:ASPACDRAFT_53248"/>
<dbReference type="Pfam" id="PF21089">
    <property type="entry name" value="PKS_DH_N"/>
    <property type="match status" value="1"/>
</dbReference>
<dbReference type="SUPFAM" id="SSF53901">
    <property type="entry name" value="Thiolase-like"/>
    <property type="match status" value="1"/>
</dbReference>
<dbReference type="InterPro" id="IPR023213">
    <property type="entry name" value="CAT-like_dom_sf"/>
</dbReference>
<gene>
    <name evidence="14" type="ORF">ASPACDRAFT_53248</name>
</gene>
<feature type="domain" description="Carrier" evidence="11">
    <location>
        <begin position="2409"/>
        <end position="2486"/>
    </location>
</feature>
<dbReference type="InterPro" id="IPR045851">
    <property type="entry name" value="AMP-bd_C_sf"/>
</dbReference>
<dbReference type="InterPro" id="IPR029063">
    <property type="entry name" value="SAM-dependent_MTases_sf"/>
</dbReference>
<dbReference type="GO" id="GO:0004315">
    <property type="term" value="F:3-oxoacyl-[acyl-carrier-protein] synthase activity"/>
    <property type="evidence" value="ECO:0007669"/>
    <property type="project" value="InterPro"/>
</dbReference>
<dbReference type="InterPro" id="IPR036736">
    <property type="entry name" value="ACP-like_sf"/>
</dbReference>
<feature type="domain" description="Carrier" evidence="11">
    <location>
        <begin position="3569"/>
        <end position="3646"/>
    </location>
</feature>
<feature type="active site" description="Proton donor; for dehydratase activity" evidence="9">
    <location>
        <position position="1162"/>
    </location>
</feature>
<evidence type="ECO:0000256" key="8">
    <source>
        <dbReference type="ARBA" id="ARBA00029443"/>
    </source>
</evidence>
<dbReference type="InterPro" id="IPR014031">
    <property type="entry name" value="Ketoacyl_synth_C"/>
</dbReference>
<dbReference type="Pfam" id="PF08659">
    <property type="entry name" value="KR"/>
    <property type="match status" value="1"/>
</dbReference>
<dbReference type="PROSITE" id="PS50075">
    <property type="entry name" value="CARRIER"/>
    <property type="match status" value="2"/>
</dbReference>
<dbReference type="PROSITE" id="PS00012">
    <property type="entry name" value="PHOSPHOPANTETHEINE"/>
    <property type="match status" value="1"/>
</dbReference>
<dbReference type="Gene3D" id="3.30.70.3290">
    <property type="match status" value="1"/>
</dbReference>
<keyword evidence="1" id="KW-0596">Phosphopantetheine</keyword>
<feature type="region of interest" description="Disordered" evidence="10">
    <location>
        <begin position="3922"/>
        <end position="3946"/>
    </location>
</feature>
<dbReference type="OrthoDB" id="329835at2759"/>
<evidence type="ECO:0000313" key="14">
    <source>
        <dbReference type="EMBL" id="OJJ98303.1"/>
    </source>
</evidence>
<evidence type="ECO:0000256" key="1">
    <source>
        <dbReference type="ARBA" id="ARBA00022450"/>
    </source>
</evidence>
<dbReference type="CDD" id="cd02440">
    <property type="entry name" value="AdoMet_MTases"/>
    <property type="match status" value="1"/>
</dbReference>
<keyword evidence="3" id="KW-0436">Ligase</keyword>
<evidence type="ECO:0000313" key="15">
    <source>
        <dbReference type="Proteomes" id="UP000184546"/>
    </source>
</evidence>
<dbReference type="SUPFAM" id="SSF55048">
    <property type="entry name" value="Probable ACP-binding domain of malonyl-CoA ACP transacylase"/>
    <property type="match status" value="1"/>
</dbReference>
<dbReference type="SUPFAM" id="SSF52151">
    <property type="entry name" value="FabD/lysophospholipase-like"/>
    <property type="match status" value="1"/>
</dbReference>
<dbReference type="InterPro" id="IPR000873">
    <property type="entry name" value="AMP-dep_synth/lig_dom"/>
</dbReference>
<dbReference type="SMART" id="SM00822">
    <property type="entry name" value="PKS_KR"/>
    <property type="match status" value="1"/>
</dbReference>
<dbReference type="InterPro" id="IPR001227">
    <property type="entry name" value="Ac_transferase_dom_sf"/>
</dbReference>
<dbReference type="PANTHER" id="PTHR43775:SF20">
    <property type="entry name" value="HYBRID PKS-NRPS SYNTHETASE APDA"/>
    <property type="match status" value="1"/>
</dbReference>
<keyword evidence="5" id="KW-0808">Transferase</keyword>
<dbReference type="Gene3D" id="3.30.559.30">
    <property type="entry name" value="Nonribosomal peptide synthetase, condensation domain"/>
    <property type="match status" value="1"/>
</dbReference>
<dbReference type="InterPro" id="IPR009081">
    <property type="entry name" value="PP-bd_ACP"/>
</dbReference>
<dbReference type="SUPFAM" id="SSF51735">
    <property type="entry name" value="NAD(P)-binding Rossmann-fold domains"/>
    <property type="match status" value="2"/>
</dbReference>
<dbReference type="InterPro" id="IPR016036">
    <property type="entry name" value="Malonyl_transacylase_ACP-bd"/>
</dbReference>
<dbReference type="InterPro" id="IPR032821">
    <property type="entry name" value="PKS_assoc"/>
</dbReference>
<evidence type="ECO:0000259" key="11">
    <source>
        <dbReference type="PROSITE" id="PS50075"/>
    </source>
</evidence>
<dbReference type="EMBL" id="KV878980">
    <property type="protein sequence ID" value="OJJ98303.1"/>
    <property type="molecule type" value="Genomic_DNA"/>
</dbReference>
<dbReference type="Pfam" id="PF00668">
    <property type="entry name" value="Condensation"/>
    <property type="match status" value="1"/>
</dbReference>
<dbReference type="InterPro" id="IPR013120">
    <property type="entry name" value="FAR_NAD-bd"/>
</dbReference>
<dbReference type="InterPro" id="IPR042099">
    <property type="entry name" value="ANL_N_sf"/>
</dbReference>
<dbReference type="InterPro" id="IPR020845">
    <property type="entry name" value="AMP-binding_CS"/>
</dbReference>
<dbReference type="Gene3D" id="3.30.300.30">
    <property type="match status" value="1"/>
</dbReference>
<evidence type="ECO:0000259" key="12">
    <source>
        <dbReference type="PROSITE" id="PS52004"/>
    </source>
</evidence>
<name>A0A1L9WQ50_ASPA1</name>
<feature type="compositionally biased region" description="Low complexity" evidence="10">
    <location>
        <begin position="2505"/>
        <end position="2518"/>
    </location>
</feature>
<dbReference type="InterPro" id="IPR016039">
    <property type="entry name" value="Thiolase-like"/>
</dbReference>
<dbReference type="SUPFAM" id="SSF47336">
    <property type="entry name" value="ACP-like"/>
    <property type="match status" value="2"/>
</dbReference>
<feature type="compositionally biased region" description="Low complexity" evidence="10">
    <location>
        <begin position="2529"/>
        <end position="2549"/>
    </location>
</feature>
<dbReference type="Gene3D" id="3.30.559.10">
    <property type="entry name" value="Chloramphenicol acetyltransferase-like domain"/>
    <property type="match status" value="1"/>
</dbReference>
<dbReference type="InterPro" id="IPR020806">
    <property type="entry name" value="PKS_PP-bd"/>
</dbReference>
<reference evidence="15" key="1">
    <citation type="journal article" date="2017" name="Genome Biol.">
        <title>Comparative genomics reveals high biological diversity and specific adaptations in the industrially and medically important fungal genus Aspergillus.</title>
        <authorList>
            <person name="de Vries R.P."/>
            <person name="Riley R."/>
            <person name="Wiebenga A."/>
            <person name="Aguilar-Osorio G."/>
            <person name="Amillis S."/>
            <person name="Uchima C.A."/>
            <person name="Anderluh G."/>
            <person name="Asadollahi M."/>
            <person name="Askin M."/>
            <person name="Barry K."/>
            <person name="Battaglia E."/>
            <person name="Bayram O."/>
            <person name="Benocci T."/>
            <person name="Braus-Stromeyer S.A."/>
            <person name="Caldana C."/>
            <person name="Canovas D."/>
            <person name="Cerqueira G.C."/>
            <person name="Chen F."/>
            <person name="Chen W."/>
            <person name="Choi C."/>
            <person name="Clum A."/>
            <person name="Dos Santos R.A."/>
            <person name="Damasio A.R."/>
            <person name="Diallinas G."/>
            <person name="Emri T."/>
            <person name="Fekete E."/>
            <person name="Flipphi M."/>
            <person name="Freyberg S."/>
            <person name="Gallo A."/>
            <person name="Gournas C."/>
            <person name="Habgood R."/>
            <person name="Hainaut M."/>
            <person name="Harispe M.L."/>
            <person name="Henrissat B."/>
            <person name="Hilden K.S."/>
            <person name="Hope R."/>
            <person name="Hossain A."/>
            <person name="Karabika E."/>
            <person name="Karaffa L."/>
            <person name="Karanyi Z."/>
            <person name="Krasevec N."/>
            <person name="Kuo A."/>
            <person name="Kusch H."/>
            <person name="LaButti K."/>
            <person name="Lagendijk E.L."/>
            <person name="Lapidus A."/>
            <person name="Levasseur A."/>
            <person name="Lindquist E."/>
            <person name="Lipzen A."/>
            <person name="Logrieco A.F."/>
            <person name="MacCabe A."/>
            <person name="Maekelae M.R."/>
            <person name="Malavazi I."/>
            <person name="Melin P."/>
            <person name="Meyer V."/>
            <person name="Mielnichuk N."/>
            <person name="Miskei M."/>
            <person name="Molnar A.P."/>
            <person name="Mule G."/>
            <person name="Ngan C.Y."/>
            <person name="Orejas M."/>
            <person name="Orosz E."/>
            <person name="Ouedraogo J.P."/>
            <person name="Overkamp K.M."/>
            <person name="Park H.-S."/>
            <person name="Perrone G."/>
            <person name="Piumi F."/>
            <person name="Punt P.J."/>
            <person name="Ram A.F."/>
            <person name="Ramon A."/>
            <person name="Rauscher S."/>
            <person name="Record E."/>
            <person name="Riano-Pachon D.M."/>
            <person name="Robert V."/>
            <person name="Roehrig J."/>
            <person name="Ruller R."/>
            <person name="Salamov A."/>
            <person name="Salih N.S."/>
            <person name="Samson R.A."/>
            <person name="Sandor E."/>
            <person name="Sanguinetti M."/>
            <person name="Schuetze T."/>
            <person name="Sepcic K."/>
            <person name="Shelest E."/>
            <person name="Sherlock G."/>
            <person name="Sophianopoulou V."/>
            <person name="Squina F.M."/>
            <person name="Sun H."/>
            <person name="Susca A."/>
            <person name="Todd R.B."/>
            <person name="Tsang A."/>
            <person name="Unkles S.E."/>
            <person name="van de Wiele N."/>
            <person name="van Rossen-Uffink D."/>
            <person name="Oliveira J.V."/>
            <person name="Vesth T.C."/>
            <person name="Visser J."/>
            <person name="Yu J.-H."/>
            <person name="Zhou M."/>
            <person name="Andersen M.R."/>
            <person name="Archer D.B."/>
            <person name="Baker S.E."/>
            <person name="Benoit I."/>
            <person name="Brakhage A.A."/>
            <person name="Braus G.H."/>
            <person name="Fischer R."/>
            <person name="Frisvad J.C."/>
            <person name="Goldman G.H."/>
            <person name="Houbraken J."/>
            <person name="Oakley B."/>
            <person name="Pocsi I."/>
            <person name="Scazzocchio C."/>
            <person name="Seiboth B."/>
            <person name="vanKuyk P.A."/>
            <person name="Wortman J."/>
            <person name="Dyer P.S."/>
            <person name="Grigoriev I.V."/>
        </authorList>
    </citation>
    <scope>NUCLEOTIDE SEQUENCE [LARGE SCALE GENOMIC DNA]</scope>
    <source>
        <strain evidence="15">ATCC 16872 / CBS 172.66 / WB 5094</strain>
    </source>
</reference>
<dbReference type="STRING" id="690307.A0A1L9WQ50"/>
<dbReference type="GO" id="GO:0006633">
    <property type="term" value="P:fatty acid biosynthetic process"/>
    <property type="evidence" value="ECO:0007669"/>
    <property type="project" value="InterPro"/>
</dbReference>
<dbReference type="InterPro" id="IPR020841">
    <property type="entry name" value="PKS_Beta-ketoAc_synthase_dom"/>
</dbReference>
<dbReference type="PROSITE" id="PS00455">
    <property type="entry name" value="AMP_BINDING"/>
    <property type="match status" value="1"/>
</dbReference>
<dbReference type="CDD" id="cd05930">
    <property type="entry name" value="A_NRPS"/>
    <property type="match status" value="1"/>
</dbReference>
<dbReference type="InterPro" id="IPR036291">
    <property type="entry name" value="NAD(P)-bd_dom_sf"/>
</dbReference>
<dbReference type="InterPro" id="IPR042104">
    <property type="entry name" value="PKS_dehydratase_sf"/>
</dbReference>
<dbReference type="Gene3D" id="3.40.50.720">
    <property type="entry name" value="NAD(P)-binding Rossmann-like Domain"/>
    <property type="match status" value="2"/>
</dbReference>
<dbReference type="InterPro" id="IPR014030">
    <property type="entry name" value="Ketoacyl_synth_N"/>
</dbReference>
<evidence type="ECO:0000256" key="6">
    <source>
        <dbReference type="ARBA" id="ARBA00022737"/>
    </source>
</evidence>
<evidence type="ECO:0000256" key="9">
    <source>
        <dbReference type="PROSITE-ProRule" id="PRU01363"/>
    </source>
</evidence>
<dbReference type="InterPro" id="IPR001242">
    <property type="entry name" value="Condensation_dom"/>
</dbReference>
<keyword evidence="4" id="KW-0489">Methyltransferase</keyword>
<dbReference type="Gene3D" id="3.10.129.110">
    <property type="entry name" value="Polyketide synthase dehydratase"/>
    <property type="match status" value="1"/>
</dbReference>
<dbReference type="InterPro" id="IPR014043">
    <property type="entry name" value="Acyl_transferase_dom"/>
</dbReference>
<dbReference type="PROSITE" id="PS52019">
    <property type="entry name" value="PKS_MFAS_DH"/>
    <property type="match status" value="1"/>
</dbReference>
<evidence type="ECO:0000256" key="2">
    <source>
        <dbReference type="ARBA" id="ARBA00022553"/>
    </source>
</evidence>
<dbReference type="Pfam" id="PF14765">
    <property type="entry name" value="PS-DH"/>
    <property type="match status" value="1"/>
</dbReference>
<evidence type="ECO:0000256" key="5">
    <source>
        <dbReference type="ARBA" id="ARBA00022679"/>
    </source>
</evidence>
<dbReference type="InterPro" id="IPR018201">
    <property type="entry name" value="Ketoacyl_synth_AS"/>
</dbReference>
<dbReference type="SUPFAM" id="SSF56801">
    <property type="entry name" value="Acetyl-CoA synthetase-like"/>
    <property type="match status" value="1"/>
</dbReference>
<dbReference type="InterPro" id="IPR013968">
    <property type="entry name" value="PKS_KR"/>
</dbReference>
<keyword evidence="15" id="KW-1185">Reference proteome</keyword>
<dbReference type="InterPro" id="IPR006162">
    <property type="entry name" value="Ppantetheine_attach_site"/>
</dbReference>
<feature type="active site" description="Proton acceptor; for dehydratase activity" evidence="9">
    <location>
        <position position="986"/>
    </location>
</feature>
<feature type="domain" description="PKS/mFAS DH" evidence="13">
    <location>
        <begin position="954"/>
        <end position="1255"/>
    </location>
</feature>
<dbReference type="InterPro" id="IPR050091">
    <property type="entry name" value="PKS_NRPS_Biosynth_Enz"/>
</dbReference>
<feature type="region of interest" description="N-terminal hotdog fold" evidence="9">
    <location>
        <begin position="954"/>
        <end position="1088"/>
    </location>
</feature>
<accession>A0A1L9WQ50</accession>
<dbReference type="SMART" id="SM00826">
    <property type="entry name" value="PKS_DH"/>
    <property type="match status" value="1"/>
</dbReference>
<evidence type="ECO:0000259" key="13">
    <source>
        <dbReference type="PROSITE" id="PS52019"/>
    </source>
</evidence>
<dbReference type="PROSITE" id="PS52004">
    <property type="entry name" value="KS3_2"/>
    <property type="match status" value="1"/>
</dbReference>
<dbReference type="OMA" id="ETDVHHA"/>
<dbReference type="InterPro" id="IPR016035">
    <property type="entry name" value="Acyl_Trfase/lysoPLipase"/>
</dbReference>
<dbReference type="InterPro" id="IPR013217">
    <property type="entry name" value="Methyltransf_12"/>
</dbReference>
<evidence type="ECO:0000256" key="7">
    <source>
        <dbReference type="ARBA" id="ARBA00023268"/>
    </source>
</evidence>
<feature type="region of interest" description="C-terminal hotdog fold" evidence="9">
    <location>
        <begin position="1103"/>
        <end position="1255"/>
    </location>
</feature>
<organism evidence="14 15">
    <name type="scientific">Aspergillus aculeatus (strain ATCC 16872 / CBS 172.66 / WB 5094)</name>
    <dbReference type="NCBI Taxonomy" id="690307"/>
    <lineage>
        <taxon>Eukaryota</taxon>
        <taxon>Fungi</taxon>
        <taxon>Dikarya</taxon>
        <taxon>Ascomycota</taxon>
        <taxon>Pezizomycotina</taxon>
        <taxon>Eurotiomycetes</taxon>
        <taxon>Eurotiomycetidae</taxon>
        <taxon>Eurotiales</taxon>
        <taxon>Aspergillaceae</taxon>
        <taxon>Aspergillus</taxon>
        <taxon>Aspergillus subgen. Circumdati</taxon>
    </lineage>
</organism>
<dbReference type="RefSeq" id="XP_020054643.1">
    <property type="nucleotide sequence ID" value="XM_020202718.1"/>
</dbReference>
<dbReference type="GeneID" id="30976532"/>
<dbReference type="SUPFAM" id="SSF52777">
    <property type="entry name" value="CoA-dependent acyltransferases"/>
    <property type="match status" value="2"/>
</dbReference>
<proteinExistence type="inferred from homology"/>
<evidence type="ECO:0008006" key="16">
    <source>
        <dbReference type="Google" id="ProtNLM"/>
    </source>
</evidence>
<dbReference type="CDD" id="cd19532">
    <property type="entry name" value="C_PKS-NRPS"/>
    <property type="match status" value="1"/>
</dbReference>
<dbReference type="Pfam" id="PF07993">
    <property type="entry name" value="NAD_binding_4"/>
    <property type="match status" value="1"/>
</dbReference>
<dbReference type="Pfam" id="PF00501">
    <property type="entry name" value="AMP-binding"/>
    <property type="match status" value="1"/>
</dbReference>
<dbReference type="GO" id="GO:0032259">
    <property type="term" value="P:methylation"/>
    <property type="evidence" value="ECO:0007669"/>
    <property type="project" value="UniProtKB-KW"/>
</dbReference>
<dbReference type="PANTHER" id="PTHR43775">
    <property type="entry name" value="FATTY ACID SYNTHASE"/>
    <property type="match status" value="1"/>
</dbReference>
<dbReference type="Gene3D" id="3.40.366.10">
    <property type="entry name" value="Malonyl-Coenzyme A Acyl Carrier Protein, domain 2"/>
    <property type="match status" value="1"/>
</dbReference>
<dbReference type="GO" id="GO:0009403">
    <property type="term" value="P:toxin biosynthetic process"/>
    <property type="evidence" value="ECO:0007669"/>
    <property type="project" value="UniProtKB-ARBA"/>
</dbReference>
<dbReference type="Pfam" id="PF16197">
    <property type="entry name" value="KAsynt_C_assoc"/>
    <property type="match status" value="1"/>
</dbReference>
<feature type="domain" description="Ketosynthase family 3 (KS3)" evidence="12">
    <location>
        <begin position="6"/>
        <end position="445"/>
    </location>
</feature>
<dbReference type="GO" id="GO:0016874">
    <property type="term" value="F:ligase activity"/>
    <property type="evidence" value="ECO:0007669"/>
    <property type="project" value="UniProtKB-KW"/>
</dbReference>
<evidence type="ECO:0000256" key="3">
    <source>
        <dbReference type="ARBA" id="ARBA00022598"/>
    </source>
</evidence>
<dbReference type="Pfam" id="PF00109">
    <property type="entry name" value="ketoacyl-synt"/>
    <property type="match status" value="1"/>
</dbReference>
<dbReference type="Gene3D" id="3.40.50.12780">
    <property type="entry name" value="N-terminal domain of ligase-like"/>
    <property type="match status" value="1"/>
</dbReference>
<dbReference type="GO" id="GO:0004312">
    <property type="term" value="F:fatty acid synthase activity"/>
    <property type="evidence" value="ECO:0007669"/>
    <property type="project" value="TreeGrafter"/>
</dbReference>
<dbReference type="Pfam" id="PF00698">
    <property type="entry name" value="Acyl_transf_1"/>
    <property type="match status" value="1"/>
</dbReference>
<keyword evidence="6" id="KW-0677">Repeat</keyword>
<comment type="similarity">
    <text evidence="8">In the C-terminal section; belongs to the NRP synthetase family.</text>
</comment>